<proteinExistence type="predicted"/>
<comment type="caution">
    <text evidence="2">The sequence shown here is derived from an EMBL/GenBank/DDBJ whole genome shotgun (WGS) entry which is preliminary data.</text>
</comment>
<sequence>MARIRNSDNNAPAAAAVGSSVVQGRAKKVPTKKKGRPTKATPLPQARQIEQGTMEMFTRFTKNQGQRGDQTPLPPREMRCRFCKKLRRKKSKREELNEIRTRRHGQPVGLAVQLVVEIKGCLVRGLQYLLSLHHRQAVVFQADIAKEMGASLARIRTSELQSLRVRVVLDNHPTRESLSVLAGRAIQVSTGVGYEVATTVEILDT</sequence>
<accession>A0ABS8VEU6</accession>
<feature type="compositionally biased region" description="Low complexity" evidence="1">
    <location>
        <begin position="7"/>
        <end position="22"/>
    </location>
</feature>
<feature type="compositionally biased region" description="Basic residues" evidence="1">
    <location>
        <begin position="25"/>
        <end position="37"/>
    </location>
</feature>
<name>A0ABS8VEU6_DATST</name>
<evidence type="ECO:0000313" key="3">
    <source>
        <dbReference type="Proteomes" id="UP000823775"/>
    </source>
</evidence>
<evidence type="ECO:0000256" key="1">
    <source>
        <dbReference type="SAM" id="MobiDB-lite"/>
    </source>
</evidence>
<reference evidence="2 3" key="1">
    <citation type="journal article" date="2021" name="BMC Genomics">
        <title>Datura genome reveals duplications of psychoactive alkaloid biosynthetic genes and high mutation rate following tissue culture.</title>
        <authorList>
            <person name="Rajewski A."/>
            <person name="Carter-House D."/>
            <person name="Stajich J."/>
            <person name="Litt A."/>
        </authorList>
    </citation>
    <scope>NUCLEOTIDE SEQUENCE [LARGE SCALE GENOMIC DNA]</scope>
    <source>
        <strain evidence="2">AR-01</strain>
    </source>
</reference>
<evidence type="ECO:0000313" key="2">
    <source>
        <dbReference type="EMBL" id="MCD9645808.1"/>
    </source>
</evidence>
<organism evidence="2 3">
    <name type="scientific">Datura stramonium</name>
    <name type="common">Jimsonweed</name>
    <name type="synonym">Common thornapple</name>
    <dbReference type="NCBI Taxonomy" id="4076"/>
    <lineage>
        <taxon>Eukaryota</taxon>
        <taxon>Viridiplantae</taxon>
        <taxon>Streptophyta</taxon>
        <taxon>Embryophyta</taxon>
        <taxon>Tracheophyta</taxon>
        <taxon>Spermatophyta</taxon>
        <taxon>Magnoliopsida</taxon>
        <taxon>eudicotyledons</taxon>
        <taxon>Gunneridae</taxon>
        <taxon>Pentapetalae</taxon>
        <taxon>asterids</taxon>
        <taxon>lamiids</taxon>
        <taxon>Solanales</taxon>
        <taxon>Solanaceae</taxon>
        <taxon>Solanoideae</taxon>
        <taxon>Datureae</taxon>
        <taxon>Datura</taxon>
    </lineage>
</organism>
<keyword evidence="3" id="KW-1185">Reference proteome</keyword>
<protein>
    <submittedName>
        <fullName evidence="2">Uncharacterized protein</fullName>
    </submittedName>
</protein>
<gene>
    <name evidence="2" type="ORF">HAX54_035064</name>
</gene>
<dbReference type="EMBL" id="JACEIK010004556">
    <property type="protein sequence ID" value="MCD9645808.1"/>
    <property type="molecule type" value="Genomic_DNA"/>
</dbReference>
<feature type="region of interest" description="Disordered" evidence="1">
    <location>
        <begin position="1"/>
        <end position="51"/>
    </location>
</feature>
<dbReference type="Proteomes" id="UP000823775">
    <property type="component" value="Unassembled WGS sequence"/>
</dbReference>